<comment type="subcellular location">
    <subcellularLocation>
        <location evidence="1">Cell membrane</location>
        <topology evidence="1">Multi-pass membrane protein</topology>
    </subcellularLocation>
</comment>
<accession>A0ABY6D4V8</accession>
<evidence type="ECO:0000256" key="2">
    <source>
        <dbReference type="ARBA" id="ARBA00022475"/>
    </source>
</evidence>
<evidence type="ECO:0000256" key="4">
    <source>
        <dbReference type="ARBA" id="ARBA00022989"/>
    </source>
</evidence>
<organism evidence="7 8">
    <name type="scientific">Reichenbachiella carrageenanivorans</name>
    <dbReference type="NCBI Taxonomy" id="2979869"/>
    <lineage>
        <taxon>Bacteria</taxon>
        <taxon>Pseudomonadati</taxon>
        <taxon>Bacteroidota</taxon>
        <taxon>Cytophagia</taxon>
        <taxon>Cytophagales</taxon>
        <taxon>Reichenbachiellaceae</taxon>
        <taxon>Reichenbachiella</taxon>
    </lineage>
</organism>
<feature type="transmembrane region" description="Helical" evidence="6">
    <location>
        <begin position="71"/>
        <end position="92"/>
    </location>
</feature>
<dbReference type="RefSeq" id="WP_263052663.1">
    <property type="nucleotide sequence ID" value="NZ_CP106735.1"/>
</dbReference>
<feature type="transmembrane region" description="Helical" evidence="6">
    <location>
        <begin position="181"/>
        <end position="199"/>
    </location>
</feature>
<keyword evidence="2" id="KW-1003">Cell membrane</keyword>
<protein>
    <submittedName>
        <fullName evidence="7">LysE family translocator</fullName>
    </submittedName>
</protein>
<name>A0ABY6D4V8_9BACT</name>
<feature type="transmembrane region" description="Helical" evidence="6">
    <location>
        <begin position="113"/>
        <end position="135"/>
    </location>
</feature>
<dbReference type="Proteomes" id="UP001062165">
    <property type="component" value="Chromosome"/>
</dbReference>
<keyword evidence="4 6" id="KW-1133">Transmembrane helix</keyword>
<evidence type="ECO:0000313" key="8">
    <source>
        <dbReference type="Proteomes" id="UP001062165"/>
    </source>
</evidence>
<reference evidence="7" key="1">
    <citation type="submission" date="2022-10" db="EMBL/GenBank/DDBJ databases">
        <title>Comparative genomics and taxonomic characterization of three novel marine species of genus Reichenbachiella exhibiting antioxidant and polysaccharide degradation activities.</title>
        <authorList>
            <person name="Muhammad N."/>
            <person name="Lee Y.-J."/>
            <person name="Ko J."/>
            <person name="Kim S.-G."/>
        </authorList>
    </citation>
    <scope>NUCLEOTIDE SEQUENCE</scope>
    <source>
        <strain evidence="7">Wsw4-B4</strain>
    </source>
</reference>
<keyword evidence="3 6" id="KW-0812">Transmembrane</keyword>
<feature type="transmembrane region" description="Helical" evidence="6">
    <location>
        <begin position="147"/>
        <end position="169"/>
    </location>
</feature>
<keyword evidence="8" id="KW-1185">Reference proteome</keyword>
<evidence type="ECO:0000256" key="6">
    <source>
        <dbReference type="SAM" id="Phobius"/>
    </source>
</evidence>
<evidence type="ECO:0000256" key="3">
    <source>
        <dbReference type="ARBA" id="ARBA00022692"/>
    </source>
</evidence>
<proteinExistence type="predicted"/>
<feature type="transmembrane region" description="Helical" evidence="6">
    <location>
        <begin position="39"/>
        <end position="59"/>
    </location>
</feature>
<evidence type="ECO:0000256" key="1">
    <source>
        <dbReference type="ARBA" id="ARBA00004651"/>
    </source>
</evidence>
<sequence>MSWMTLFVVAFVFSFIGSIPPGSINISTMQYAVAGRQKAAYTFAAAAAGTEYLYAAIAVRFQLLLIENALIAAYFHIVTGTVLILLGVINLLKKPIIAKQGQVGEKRNAFRKGMLLSLTNPLSIPFWLMVTDYLQSMGWVALTHQNFWVYVAGVSVGTFSLLVIVVRLGAKFTTVQGNTFLIYRVPGLIFIGMGLWSLVH</sequence>
<dbReference type="EMBL" id="CP106735">
    <property type="protein sequence ID" value="UXX80934.1"/>
    <property type="molecule type" value="Genomic_DNA"/>
</dbReference>
<keyword evidence="5 6" id="KW-0472">Membrane</keyword>
<gene>
    <name evidence="7" type="ORF">N7E81_07455</name>
</gene>
<evidence type="ECO:0000313" key="7">
    <source>
        <dbReference type="EMBL" id="UXX80934.1"/>
    </source>
</evidence>
<dbReference type="InterPro" id="IPR001123">
    <property type="entry name" value="LeuE-type"/>
</dbReference>
<feature type="transmembrane region" description="Helical" evidence="6">
    <location>
        <begin position="6"/>
        <end position="27"/>
    </location>
</feature>
<evidence type="ECO:0000256" key="5">
    <source>
        <dbReference type="ARBA" id="ARBA00023136"/>
    </source>
</evidence>
<dbReference type="Pfam" id="PF01810">
    <property type="entry name" value="LysE"/>
    <property type="match status" value="1"/>
</dbReference>